<comment type="caution">
    <text evidence="2">The sequence shown here is derived from an EMBL/GenBank/DDBJ whole genome shotgun (WGS) entry which is preliminary data.</text>
</comment>
<reference evidence="2" key="1">
    <citation type="submission" date="2022-02" db="EMBL/GenBank/DDBJ databases">
        <authorList>
            <person name="Henning P.M."/>
            <person name="McCubbin A.G."/>
            <person name="Shore J.S."/>
        </authorList>
    </citation>
    <scope>NUCLEOTIDE SEQUENCE</scope>
    <source>
        <strain evidence="2">F60SS</strain>
        <tissue evidence="2">Leaves</tissue>
    </source>
</reference>
<feature type="non-terminal residue" evidence="2">
    <location>
        <position position="1"/>
    </location>
</feature>
<protein>
    <recommendedName>
        <fullName evidence="4">Phytocyanin domain-containing protein</fullName>
    </recommendedName>
</protein>
<accession>A0A9Q0G8V8</accession>
<proteinExistence type="predicted"/>
<keyword evidence="3" id="KW-1185">Reference proteome</keyword>
<evidence type="ECO:0000313" key="2">
    <source>
        <dbReference type="EMBL" id="KAJ4843996.1"/>
    </source>
</evidence>
<evidence type="ECO:0000313" key="3">
    <source>
        <dbReference type="Proteomes" id="UP001141552"/>
    </source>
</evidence>
<dbReference type="SUPFAM" id="SSF49503">
    <property type="entry name" value="Cupredoxins"/>
    <property type="match status" value="1"/>
</dbReference>
<organism evidence="2 3">
    <name type="scientific">Turnera subulata</name>
    <dbReference type="NCBI Taxonomy" id="218843"/>
    <lineage>
        <taxon>Eukaryota</taxon>
        <taxon>Viridiplantae</taxon>
        <taxon>Streptophyta</taxon>
        <taxon>Embryophyta</taxon>
        <taxon>Tracheophyta</taxon>
        <taxon>Spermatophyta</taxon>
        <taxon>Magnoliopsida</taxon>
        <taxon>eudicotyledons</taxon>
        <taxon>Gunneridae</taxon>
        <taxon>Pentapetalae</taxon>
        <taxon>rosids</taxon>
        <taxon>fabids</taxon>
        <taxon>Malpighiales</taxon>
        <taxon>Passifloraceae</taxon>
        <taxon>Turnera</taxon>
    </lineage>
</organism>
<sequence>MAYIHFFAFATVAAIMLPTITMAADYIVGDGKGWNAGVDYQAWASSSMFDYKPPNSAHSVKEEDFNKCIASGGGEKMVIDVVDSDPSIPPVAPTP</sequence>
<feature type="chain" id="PRO_5040244650" description="Phytocyanin domain-containing protein" evidence="1">
    <location>
        <begin position="24"/>
        <end position="95"/>
    </location>
</feature>
<dbReference type="EMBL" id="JAKUCV010002078">
    <property type="protein sequence ID" value="KAJ4843996.1"/>
    <property type="molecule type" value="Genomic_DNA"/>
</dbReference>
<gene>
    <name evidence="2" type="ORF">Tsubulata_036716</name>
</gene>
<evidence type="ECO:0008006" key="4">
    <source>
        <dbReference type="Google" id="ProtNLM"/>
    </source>
</evidence>
<dbReference type="Proteomes" id="UP001141552">
    <property type="component" value="Unassembled WGS sequence"/>
</dbReference>
<reference evidence="2" key="2">
    <citation type="journal article" date="2023" name="Plants (Basel)">
        <title>Annotation of the Turnera subulata (Passifloraceae) Draft Genome Reveals the S-Locus Evolved after the Divergence of Turneroideae from Passifloroideae in a Stepwise Manner.</title>
        <authorList>
            <person name="Henning P.M."/>
            <person name="Roalson E.H."/>
            <person name="Mir W."/>
            <person name="McCubbin A.G."/>
            <person name="Shore J.S."/>
        </authorList>
    </citation>
    <scope>NUCLEOTIDE SEQUENCE</scope>
    <source>
        <strain evidence="2">F60SS</strain>
    </source>
</reference>
<keyword evidence="1" id="KW-0732">Signal</keyword>
<evidence type="ECO:0000256" key="1">
    <source>
        <dbReference type="SAM" id="SignalP"/>
    </source>
</evidence>
<feature type="signal peptide" evidence="1">
    <location>
        <begin position="1"/>
        <end position="23"/>
    </location>
</feature>
<dbReference type="OrthoDB" id="687943at2759"/>
<dbReference type="AlphaFoldDB" id="A0A9Q0G8V8"/>
<dbReference type="InterPro" id="IPR008972">
    <property type="entry name" value="Cupredoxin"/>
</dbReference>
<name>A0A9Q0G8V8_9ROSI</name>